<name>A0A9D5C7P8_9LILI</name>
<protein>
    <recommendedName>
        <fullName evidence="1">DUF6817 domain-containing protein</fullName>
    </recommendedName>
</protein>
<dbReference type="InterPro" id="IPR049202">
    <property type="entry name" value="DUF6817"/>
</dbReference>
<feature type="domain" description="DUF6817" evidence="1">
    <location>
        <begin position="33"/>
        <end position="119"/>
    </location>
</feature>
<dbReference type="AlphaFoldDB" id="A0A9D5C7P8"/>
<keyword evidence="3" id="KW-1185">Reference proteome</keyword>
<dbReference type="Proteomes" id="UP001085076">
    <property type="component" value="Miscellaneous, Linkage group lg07"/>
</dbReference>
<evidence type="ECO:0000259" key="1">
    <source>
        <dbReference type="Pfam" id="PF20680"/>
    </source>
</evidence>
<comment type="caution">
    <text evidence="2">The sequence shown here is derived from an EMBL/GenBank/DDBJ whole genome shotgun (WGS) entry which is preliminary data.</text>
</comment>
<evidence type="ECO:0000313" key="3">
    <source>
        <dbReference type="Proteomes" id="UP001085076"/>
    </source>
</evidence>
<accession>A0A9D5C7P8</accession>
<proteinExistence type="predicted"/>
<evidence type="ECO:0000313" key="2">
    <source>
        <dbReference type="EMBL" id="KAJ0967823.1"/>
    </source>
</evidence>
<dbReference type="OrthoDB" id="2306007at2759"/>
<dbReference type="PANTHER" id="PTHR37391:SF2">
    <property type="entry name" value="E3 UBIQUITIN-PROTEIN LIGASE"/>
    <property type="match status" value="1"/>
</dbReference>
<dbReference type="Pfam" id="PF20680">
    <property type="entry name" value="DUF6817"/>
    <property type="match status" value="1"/>
</dbReference>
<organism evidence="2 3">
    <name type="scientific">Dioscorea zingiberensis</name>
    <dbReference type="NCBI Taxonomy" id="325984"/>
    <lineage>
        <taxon>Eukaryota</taxon>
        <taxon>Viridiplantae</taxon>
        <taxon>Streptophyta</taxon>
        <taxon>Embryophyta</taxon>
        <taxon>Tracheophyta</taxon>
        <taxon>Spermatophyta</taxon>
        <taxon>Magnoliopsida</taxon>
        <taxon>Liliopsida</taxon>
        <taxon>Dioscoreales</taxon>
        <taxon>Dioscoreaceae</taxon>
        <taxon>Dioscorea</taxon>
    </lineage>
</organism>
<reference evidence="2" key="2">
    <citation type="journal article" date="2022" name="Hortic Res">
        <title>The genome of Dioscorea zingiberensis sheds light on the biosynthesis, origin and evolution of the medicinally important diosgenin saponins.</title>
        <authorList>
            <person name="Li Y."/>
            <person name="Tan C."/>
            <person name="Li Z."/>
            <person name="Guo J."/>
            <person name="Li S."/>
            <person name="Chen X."/>
            <person name="Wang C."/>
            <person name="Dai X."/>
            <person name="Yang H."/>
            <person name="Song W."/>
            <person name="Hou L."/>
            <person name="Xu J."/>
            <person name="Tong Z."/>
            <person name="Xu A."/>
            <person name="Yuan X."/>
            <person name="Wang W."/>
            <person name="Yang Q."/>
            <person name="Chen L."/>
            <person name="Sun Z."/>
            <person name="Wang K."/>
            <person name="Pan B."/>
            <person name="Chen J."/>
            <person name="Bao Y."/>
            <person name="Liu F."/>
            <person name="Qi X."/>
            <person name="Gang D.R."/>
            <person name="Wen J."/>
            <person name="Li J."/>
        </authorList>
    </citation>
    <scope>NUCLEOTIDE SEQUENCE</scope>
    <source>
        <strain evidence="2">Dzin_1.0</strain>
    </source>
</reference>
<dbReference type="PANTHER" id="PTHR37391">
    <property type="entry name" value="E3 UBIQUITIN-PROTEIN LIGASE"/>
    <property type="match status" value="1"/>
</dbReference>
<sequence length="424" mass="48200">MKSELSDILGKALPFLRGELHAIDPDLPKLVSLLRAAGAGECWHKDGCFMSHLTDVYRILKLWGAPDPIARCGLYHSVYSNSYVNLALFDAKTDGRETLRSLIGADAERLVHLFCIVPRQPLIHDDLIFLYSDDELIDHLRCSESSLVNLRNSGISIPNEPWRQKLQSVLPPQGIKVKHIITGEEVKLSRRMVAAFVLMTMADFSDQLYSFQDDLFNNENGRLEFTGNNFMALWPGDGRPGLWMNSISRMGAVYNLIVREEEMYIEERSRMASGDHHDENGIIDDNNDRDEDMALVIPPVFEYCTEVLGTEEQKVARDLYWEAVSCRGMVKAVEEKLKESCAKNRFVGEPFLVLGQVYASTGRFEEAEKVAGEGLRLIMEWGSSWDKRMSWEGWVAWGRLVLMNAKNKTWPHTSWGILNLGLVR</sequence>
<dbReference type="EMBL" id="JAGGNH010000007">
    <property type="protein sequence ID" value="KAJ0967823.1"/>
    <property type="molecule type" value="Genomic_DNA"/>
</dbReference>
<gene>
    <name evidence="2" type="ORF">J5N97_024740</name>
</gene>
<reference evidence="2" key="1">
    <citation type="submission" date="2021-03" db="EMBL/GenBank/DDBJ databases">
        <authorList>
            <person name="Li Z."/>
            <person name="Yang C."/>
        </authorList>
    </citation>
    <scope>NUCLEOTIDE SEQUENCE</scope>
    <source>
        <strain evidence="2">Dzin_1.0</strain>
        <tissue evidence="2">Leaf</tissue>
    </source>
</reference>